<keyword evidence="13" id="KW-0539">Nucleus</keyword>
<sequence length="112" mass="12464">MAFERRASSPTVFEQQREGLVREIAVGMEQVLQNINRLNRNLESVIAVGNEFGSVEALWSQFENFMGRPGVQEAEANAPDQGQEEAGQSHTPGHSPSHSQDMSYEEEDTVTK</sequence>
<organism evidence="18 19">
    <name type="scientific">Aspergillus ruber (strain CBS 135680)</name>
    <dbReference type="NCBI Taxonomy" id="1388766"/>
    <lineage>
        <taxon>Eukaryota</taxon>
        <taxon>Fungi</taxon>
        <taxon>Dikarya</taxon>
        <taxon>Ascomycota</taxon>
        <taxon>Pezizomycotina</taxon>
        <taxon>Eurotiomycetes</taxon>
        <taxon>Eurotiomycetidae</taxon>
        <taxon>Eurotiales</taxon>
        <taxon>Aspergillaceae</taxon>
        <taxon>Aspergillus</taxon>
        <taxon>Aspergillus subgen. Aspergillus</taxon>
    </lineage>
</organism>
<gene>
    <name evidence="18" type="ORF">EURHEDRAFT_414876</name>
</gene>
<comment type="subcellular location">
    <subcellularLocation>
        <location evidence="3">Chromosome</location>
        <location evidence="3">Centromere</location>
        <location evidence="3">Kinetochore</location>
    </subcellularLocation>
    <subcellularLocation>
        <location evidence="2">Cytoplasm</location>
        <location evidence="2">Cytoskeleton</location>
        <location evidence="2">Spindle</location>
    </subcellularLocation>
    <subcellularLocation>
        <location evidence="1">Nucleus</location>
    </subcellularLocation>
</comment>
<dbReference type="PANTHER" id="PTHR28025:SF1">
    <property type="entry name" value="DASH COMPLEX SUBUNIT DAD1"/>
    <property type="match status" value="1"/>
</dbReference>
<evidence type="ECO:0000256" key="1">
    <source>
        <dbReference type="ARBA" id="ARBA00004123"/>
    </source>
</evidence>
<dbReference type="GO" id="GO:0072686">
    <property type="term" value="C:mitotic spindle"/>
    <property type="evidence" value="ECO:0007669"/>
    <property type="project" value="InterPro"/>
</dbReference>
<dbReference type="RefSeq" id="XP_040636617.1">
    <property type="nucleotide sequence ID" value="XM_040782544.1"/>
</dbReference>
<evidence type="ECO:0000313" key="18">
    <source>
        <dbReference type="EMBL" id="EYE92929.1"/>
    </source>
</evidence>
<dbReference type="EMBL" id="KK088434">
    <property type="protein sequence ID" value="EYE92929.1"/>
    <property type="molecule type" value="Genomic_DNA"/>
</dbReference>
<dbReference type="InterPro" id="IPR013958">
    <property type="entry name" value="DASH_Dad1"/>
</dbReference>
<evidence type="ECO:0000256" key="15">
    <source>
        <dbReference type="ARBA" id="ARBA00023328"/>
    </source>
</evidence>
<keyword evidence="6" id="KW-0158">Chromosome</keyword>
<evidence type="ECO:0000256" key="3">
    <source>
        <dbReference type="ARBA" id="ARBA00004629"/>
    </source>
</evidence>
<keyword evidence="11" id="KW-0995">Kinetochore</keyword>
<evidence type="ECO:0000256" key="12">
    <source>
        <dbReference type="ARBA" id="ARBA00023212"/>
    </source>
</evidence>
<evidence type="ECO:0000256" key="7">
    <source>
        <dbReference type="ARBA" id="ARBA00022490"/>
    </source>
</evidence>
<dbReference type="OrthoDB" id="5566853at2759"/>
<feature type="region of interest" description="Disordered" evidence="17">
    <location>
        <begin position="69"/>
        <end position="112"/>
    </location>
</feature>
<evidence type="ECO:0000256" key="2">
    <source>
        <dbReference type="ARBA" id="ARBA00004186"/>
    </source>
</evidence>
<name>A0A017S8G4_ASPRC</name>
<evidence type="ECO:0000256" key="8">
    <source>
        <dbReference type="ARBA" id="ARBA00022618"/>
    </source>
</evidence>
<reference evidence="19" key="1">
    <citation type="journal article" date="2014" name="Nat. Commun.">
        <title>Genomic adaptations of the halophilic Dead Sea filamentous fungus Eurotium rubrum.</title>
        <authorList>
            <person name="Kis-Papo T."/>
            <person name="Weig A.R."/>
            <person name="Riley R."/>
            <person name="Persoh D."/>
            <person name="Salamov A."/>
            <person name="Sun H."/>
            <person name="Lipzen A."/>
            <person name="Wasser S.P."/>
            <person name="Rambold G."/>
            <person name="Grigoriev I.V."/>
            <person name="Nevo E."/>
        </authorList>
    </citation>
    <scope>NUCLEOTIDE SEQUENCE [LARGE SCALE GENOMIC DNA]</scope>
    <source>
        <strain evidence="19">CBS 135680</strain>
    </source>
</reference>
<evidence type="ECO:0000256" key="11">
    <source>
        <dbReference type="ARBA" id="ARBA00022838"/>
    </source>
</evidence>
<dbReference type="GO" id="GO:0005876">
    <property type="term" value="C:spindle microtubule"/>
    <property type="evidence" value="ECO:0007669"/>
    <property type="project" value="TreeGrafter"/>
</dbReference>
<dbReference type="GO" id="GO:0042729">
    <property type="term" value="C:DASH complex"/>
    <property type="evidence" value="ECO:0007669"/>
    <property type="project" value="InterPro"/>
</dbReference>
<keyword evidence="7" id="KW-0963">Cytoplasm</keyword>
<evidence type="ECO:0000313" key="19">
    <source>
        <dbReference type="Proteomes" id="UP000019804"/>
    </source>
</evidence>
<comment type="similarity">
    <text evidence="4">Belongs to the DASH complex DAD1 family.</text>
</comment>
<keyword evidence="19" id="KW-1185">Reference proteome</keyword>
<dbReference type="GeneID" id="63697668"/>
<evidence type="ECO:0000256" key="6">
    <source>
        <dbReference type="ARBA" id="ARBA00022454"/>
    </source>
</evidence>
<dbReference type="AlphaFoldDB" id="A0A017S8G4"/>
<evidence type="ECO:0000256" key="17">
    <source>
        <dbReference type="SAM" id="MobiDB-lite"/>
    </source>
</evidence>
<keyword evidence="10" id="KW-0498">Mitosis</keyword>
<evidence type="ECO:0000256" key="5">
    <source>
        <dbReference type="ARBA" id="ARBA00020261"/>
    </source>
</evidence>
<evidence type="ECO:0000256" key="4">
    <source>
        <dbReference type="ARBA" id="ARBA00010146"/>
    </source>
</evidence>
<evidence type="ECO:0000256" key="14">
    <source>
        <dbReference type="ARBA" id="ARBA00023306"/>
    </source>
</evidence>
<keyword evidence="12" id="KW-0206">Cytoskeleton</keyword>
<evidence type="ECO:0000256" key="13">
    <source>
        <dbReference type="ARBA" id="ARBA00023242"/>
    </source>
</evidence>
<evidence type="ECO:0000256" key="9">
    <source>
        <dbReference type="ARBA" id="ARBA00022701"/>
    </source>
</evidence>
<dbReference type="PANTHER" id="PTHR28025">
    <property type="entry name" value="DASH COMPLEX SUBUNIT DAD1"/>
    <property type="match status" value="1"/>
</dbReference>
<keyword evidence="9" id="KW-0493">Microtubule</keyword>
<feature type="compositionally biased region" description="Acidic residues" evidence="17">
    <location>
        <begin position="103"/>
        <end position="112"/>
    </location>
</feature>
<feature type="compositionally biased region" description="Polar residues" evidence="17">
    <location>
        <begin position="86"/>
        <end position="102"/>
    </location>
</feature>
<dbReference type="GO" id="GO:0044732">
    <property type="term" value="C:mitotic spindle pole body"/>
    <property type="evidence" value="ECO:0007669"/>
    <property type="project" value="TreeGrafter"/>
</dbReference>
<evidence type="ECO:0000256" key="16">
    <source>
        <dbReference type="ARBA" id="ARBA00030566"/>
    </source>
</evidence>
<protein>
    <recommendedName>
        <fullName evidence="5">DASH complex subunit DAD1</fullName>
    </recommendedName>
    <alternativeName>
        <fullName evidence="16">Outer kinetochore protein DAD1</fullName>
    </alternativeName>
</protein>
<keyword evidence="15" id="KW-0137">Centromere</keyword>
<dbReference type="Pfam" id="PF08649">
    <property type="entry name" value="DASH_Dad1"/>
    <property type="match status" value="1"/>
</dbReference>
<evidence type="ECO:0000256" key="10">
    <source>
        <dbReference type="ARBA" id="ARBA00022776"/>
    </source>
</evidence>
<accession>A0A017S8G4</accession>
<dbReference type="GO" id="GO:0051301">
    <property type="term" value="P:cell division"/>
    <property type="evidence" value="ECO:0007669"/>
    <property type="project" value="UniProtKB-KW"/>
</dbReference>
<proteinExistence type="inferred from homology"/>
<dbReference type="GO" id="GO:0051010">
    <property type="term" value="F:microtubule plus-end binding"/>
    <property type="evidence" value="ECO:0007669"/>
    <property type="project" value="TreeGrafter"/>
</dbReference>
<keyword evidence="8" id="KW-0132">Cell division</keyword>
<dbReference type="HOGENOM" id="CLU_142427_1_0_1"/>
<dbReference type="Proteomes" id="UP000019804">
    <property type="component" value="Unassembled WGS sequence"/>
</dbReference>
<keyword evidence="14" id="KW-0131">Cell cycle</keyword>